<feature type="domain" description="MmeI-like DNA-methyltransferase" evidence="4">
    <location>
        <begin position="1"/>
        <end position="154"/>
    </location>
</feature>
<comment type="similarity">
    <text evidence="1">Belongs to the phD/YefM antitoxin family.</text>
</comment>
<dbReference type="InterPro" id="IPR006442">
    <property type="entry name" value="Antitoxin_Phd/YefM"/>
</dbReference>
<feature type="domain" description="PIN" evidence="3">
    <location>
        <begin position="351"/>
        <end position="457"/>
    </location>
</feature>
<dbReference type="InterPro" id="IPR002716">
    <property type="entry name" value="PIN_dom"/>
</dbReference>
<accession>A0AA35TC55</accession>
<dbReference type="Pfam" id="PF02604">
    <property type="entry name" value="PhdYeFM_antitox"/>
    <property type="match status" value="1"/>
</dbReference>
<evidence type="ECO:0000313" key="5">
    <source>
        <dbReference type="EMBL" id="CAI8045197.1"/>
    </source>
</evidence>
<evidence type="ECO:0008006" key="7">
    <source>
        <dbReference type="Google" id="ProtNLM"/>
    </source>
</evidence>
<organism evidence="5 6">
    <name type="scientific">Geodia barretti</name>
    <name type="common">Barrett's horny sponge</name>
    <dbReference type="NCBI Taxonomy" id="519541"/>
    <lineage>
        <taxon>Eukaryota</taxon>
        <taxon>Metazoa</taxon>
        <taxon>Porifera</taxon>
        <taxon>Demospongiae</taxon>
        <taxon>Heteroscleromorpha</taxon>
        <taxon>Tetractinellida</taxon>
        <taxon>Astrophorina</taxon>
        <taxon>Geodiidae</taxon>
        <taxon>Geodia</taxon>
    </lineage>
</organism>
<evidence type="ECO:0000256" key="2">
    <source>
        <dbReference type="SAM" id="MobiDB-lite"/>
    </source>
</evidence>
<gene>
    <name evidence="5" type="ORF">GBAR_LOCUS25019</name>
</gene>
<proteinExistence type="inferred from homology"/>
<dbReference type="NCBIfam" id="TIGR01552">
    <property type="entry name" value="phd_fam"/>
    <property type="match status" value="1"/>
</dbReference>
<dbReference type="InterPro" id="IPR046816">
    <property type="entry name" value="MmeI_Mtase"/>
</dbReference>
<dbReference type="InterPro" id="IPR036165">
    <property type="entry name" value="YefM-like_sf"/>
</dbReference>
<dbReference type="AlphaFoldDB" id="A0AA35TC55"/>
<dbReference type="SUPFAM" id="SSF53335">
    <property type="entry name" value="S-adenosyl-L-methionine-dependent methyltransferases"/>
    <property type="match status" value="1"/>
</dbReference>
<dbReference type="InterPro" id="IPR041705">
    <property type="entry name" value="PIN_Sll0205"/>
</dbReference>
<dbReference type="SUPFAM" id="SSF88723">
    <property type="entry name" value="PIN domain-like"/>
    <property type="match status" value="1"/>
</dbReference>
<evidence type="ECO:0000313" key="6">
    <source>
        <dbReference type="Proteomes" id="UP001174909"/>
    </source>
</evidence>
<dbReference type="InterPro" id="IPR052919">
    <property type="entry name" value="TA_system_RNase"/>
</dbReference>
<evidence type="ECO:0000259" key="4">
    <source>
        <dbReference type="Pfam" id="PF20473"/>
    </source>
</evidence>
<dbReference type="InterPro" id="IPR029063">
    <property type="entry name" value="SAM-dependent_MTases_sf"/>
</dbReference>
<protein>
    <recommendedName>
        <fullName evidence="7">Type II toxin-antitoxin system VapC family toxin</fullName>
    </recommendedName>
</protein>
<dbReference type="EMBL" id="CASHTH010003456">
    <property type="protein sequence ID" value="CAI8045197.1"/>
    <property type="molecule type" value="Genomic_DNA"/>
</dbReference>
<name>A0AA35TC55_GEOBA</name>
<dbReference type="InterPro" id="IPR029060">
    <property type="entry name" value="PIN-like_dom_sf"/>
</dbReference>
<evidence type="ECO:0000256" key="1">
    <source>
        <dbReference type="ARBA" id="ARBA00009981"/>
    </source>
</evidence>
<dbReference type="PANTHER" id="PTHR36173">
    <property type="entry name" value="RIBONUCLEASE VAPC16-RELATED"/>
    <property type="match status" value="1"/>
</dbReference>
<dbReference type="PANTHER" id="PTHR36173:SF2">
    <property type="entry name" value="RIBONUCLEASE VAPC16"/>
    <property type="match status" value="1"/>
</dbReference>
<dbReference type="CDD" id="cd09872">
    <property type="entry name" value="PIN_Sll0205-like"/>
    <property type="match status" value="1"/>
</dbReference>
<dbReference type="Pfam" id="PF01850">
    <property type="entry name" value="PIN"/>
    <property type="match status" value="1"/>
</dbReference>
<evidence type="ECO:0000259" key="3">
    <source>
        <dbReference type="Pfam" id="PF01850"/>
    </source>
</evidence>
<feature type="region of interest" description="Disordered" evidence="2">
    <location>
        <begin position="165"/>
        <end position="187"/>
    </location>
</feature>
<dbReference type="Gene3D" id="3.40.1620.10">
    <property type="entry name" value="YefM-like domain"/>
    <property type="match status" value="1"/>
</dbReference>
<dbReference type="Pfam" id="PF20473">
    <property type="entry name" value="MmeI_Mtase"/>
    <property type="match status" value="1"/>
</dbReference>
<dbReference type="Gene3D" id="3.40.50.1010">
    <property type="entry name" value="5'-nuclease"/>
    <property type="match status" value="1"/>
</dbReference>
<reference evidence="5" key="1">
    <citation type="submission" date="2023-03" db="EMBL/GenBank/DDBJ databases">
        <authorList>
            <person name="Steffen K."/>
            <person name="Cardenas P."/>
        </authorList>
    </citation>
    <scope>NUCLEOTIDE SEQUENCE</scope>
</reference>
<sequence>MGIETNEYAQELASAVVWIGYLQWKYRNAFDLESETPILEPLENIARMDAIVGDDENGALTEPEWPTADVIVGHPPFLGGKLLRQELGDDYVDALFGVWDERVSREADLCCYWFEKARAQVESGRAERAGLLATQGIRGGSNRVVLDRIAESGRDILGAVRPRVDARRSGGTGVDGRVRRREGRDPRVGRCRSFKDIHQPDLRRDRRDQSAEAEENLGIAFMGDTKGGPFDIPEGLAKQLLDHPNPDGRSNADVVRPWINAKLTVKERAMVTVNVHEAKTHLSRLLAQVEAGEEVIIARNGKPVAQLVRCKKRGKRQFGSMKGLISIDAHRSASFLSAAVGEELPLWSEQLPLSARRLIEGDDNDVLISAISAASAWEIATKHRKGKLPEAEALARDIAGAIAGQDFEELAVTVDDAARAGALPGPLRDPFDRMLIAQALSRNLVLISNESLFDRYGVRRLW</sequence>
<keyword evidence="6" id="KW-1185">Reference proteome</keyword>
<comment type="caution">
    <text evidence="5">The sequence shown here is derived from an EMBL/GenBank/DDBJ whole genome shotgun (WGS) entry which is preliminary data.</text>
</comment>
<dbReference type="SUPFAM" id="SSF143120">
    <property type="entry name" value="YefM-like"/>
    <property type="match status" value="1"/>
</dbReference>
<dbReference type="Proteomes" id="UP001174909">
    <property type="component" value="Unassembled WGS sequence"/>
</dbReference>